<dbReference type="InterPro" id="IPR013154">
    <property type="entry name" value="ADH-like_N"/>
</dbReference>
<feature type="domain" description="Enoyl reductase (ER)" evidence="6">
    <location>
        <begin position="21"/>
        <end position="337"/>
    </location>
</feature>
<keyword evidence="1 4" id="KW-0479">Metal-binding</keyword>
<dbReference type="GO" id="GO:0008270">
    <property type="term" value="F:zinc ion binding"/>
    <property type="evidence" value="ECO:0007669"/>
    <property type="project" value="InterPro"/>
</dbReference>
<dbReference type="InterPro" id="IPR036291">
    <property type="entry name" value="NAD(P)-bd_dom_sf"/>
</dbReference>
<dbReference type="SUPFAM" id="SSF51735">
    <property type="entry name" value="NAD(P)-binding Rossmann-fold domains"/>
    <property type="match status" value="1"/>
</dbReference>
<dbReference type="InterPro" id="IPR020843">
    <property type="entry name" value="ER"/>
</dbReference>
<evidence type="ECO:0000259" key="6">
    <source>
        <dbReference type="SMART" id="SM00829"/>
    </source>
</evidence>
<evidence type="ECO:0000256" key="2">
    <source>
        <dbReference type="ARBA" id="ARBA00022833"/>
    </source>
</evidence>
<evidence type="ECO:0000256" key="3">
    <source>
        <dbReference type="ARBA" id="ARBA00023002"/>
    </source>
</evidence>
<keyword evidence="8" id="KW-1185">Reference proteome</keyword>
<dbReference type="PANTHER" id="PTHR43401">
    <property type="entry name" value="L-THREONINE 3-DEHYDROGENASE"/>
    <property type="match status" value="1"/>
</dbReference>
<dbReference type="Pfam" id="PF08240">
    <property type="entry name" value="ADH_N"/>
    <property type="match status" value="1"/>
</dbReference>
<sequence>MKYLDDATDQSSEWGAADAAGRPRAARIMAPGKVVVKRIAPADPAAGEVRIRLEGCGVCASNLGPWSGPDWMSFPLAPGALGHEGWGRVETCGAGVTGFAPGDRVAHLGTHGFATHETVAADRALKLPPELDDMPFPAEPLGCAMNVFARSDIRPDQDVAVIGIGFLGALLVRLAAQAGARVIAISRRDSSLALARQMGAAETIRMDDHCRIIDAVAALTGGAFCARVIEAVGAQWPLDLAAELVCEGGRLVIAGYHQDGPRQVNMQLWNWRGFDVANAHERDPGVQMRGLREAVAAVVGGRIDPRPLFTHVYPLQGLGAALDATRDKPGGFVKALIRCS</sequence>
<dbReference type="InterPro" id="IPR050129">
    <property type="entry name" value="Zn_alcohol_dh"/>
</dbReference>
<proteinExistence type="inferred from homology"/>
<dbReference type="EMBL" id="WIND01000003">
    <property type="protein sequence ID" value="MSU89207.1"/>
    <property type="molecule type" value="Genomic_DNA"/>
</dbReference>
<comment type="caution">
    <text evidence="7">The sequence shown here is derived from an EMBL/GenBank/DDBJ whole genome shotgun (WGS) entry which is preliminary data.</text>
</comment>
<comment type="similarity">
    <text evidence="4">Belongs to the zinc-containing alcohol dehydrogenase family.</text>
</comment>
<dbReference type="Gene3D" id="3.40.50.720">
    <property type="entry name" value="NAD(P)-binding Rossmann-like Domain"/>
    <property type="match status" value="1"/>
</dbReference>
<dbReference type="AlphaFoldDB" id="A0A6L5YY62"/>
<keyword evidence="2 4" id="KW-0862">Zinc</keyword>
<dbReference type="SMART" id="SM00829">
    <property type="entry name" value="PKS_ER"/>
    <property type="match status" value="1"/>
</dbReference>
<dbReference type="GO" id="GO:0016616">
    <property type="term" value="F:oxidoreductase activity, acting on the CH-OH group of donors, NAD or NADP as acceptor"/>
    <property type="evidence" value="ECO:0007669"/>
    <property type="project" value="UniProtKB-ARBA"/>
</dbReference>
<keyword evidence="3" id="KW-0560">Oxidoreductase</keyword>
<name>A0A6L5YY62_9RHOB</name>
<protein>
    <submittedName>
        <fullName evidence="7">Zinc-binding dehydrogenase</fullName>
    </submittedName>
</protein>
<evidence type="ECO:0000313" key="7">
    <source>
        <dbReference type="EMBL" id="MSU89207.1"/>
    </source>
</evidence>
<evidence type="ECO:0000256" key="5">
    <source>
        <dbReference type="SAM" id="MobiDB-lite"/>
    </source>
</evidence>
<dbReference type="CDD" id="cd08269">
    <property type="entry name" value="Zn_ADH9"/>
    <property type="match status" value="1"/>
</dbReference>
<dbReference type="InterPro" id="IPR013149">
    <property type="entry name" value="ADH-like_C"/>
</dbReference>
<reference evidence="7 8" key="1">
    <citation type="submission" date="2019-10" db="EMBL/GenBank/DDBJ databases">
        <title>Cognatihalovulum marinum gen. nov. sp. nov., a new member of the family Rhodobacteraceae isolated from deep seawater of the Northwest Indian Ocean.</title>
        <authorList>
            <person name="Ruan C."/>
            <person name="Wang J."/>
            <person name="Zheng X."/>
            <person name="Song L."/>
            <person name="Zhu Y."/>
            <person name="Huang Y."/>
            <person name="Lu Z."/>
            <person name="Du W."/>
            <person name="Huang L."/>
            <person name="Dai X."/>
        </authorList>
    </citation>
    <scope>NUCLEOTIDE SEQUENCE [LARGE SCALE GENOMIC DNA]</scope>
    <source>
        <strain evidence="7 8">2CG4</strain>
    </source>
</reference>
<dbReference type="InterPro" id="IPR002328">
    <property type="entry name" value="ADH_Zn_CS"/>
</dbReference>
<dbReference type="Pfam" id="PF00107">
    <property type="entry name" value="ADH_zinc_N"/>
    <property type="match status" value="1"/>
</dbReference>
<feature type="region of interest" description="Disordered" evidence="5">
    <location>
        <begin position="1"/>
        <end position="22"/>
    </location>
</feature>
<organism evidence="7 8">
    <name type="scientific">Halovulum marinum</name>
    <dbReference type="NCBI Taxonomy" id="2662447"/>
    <lineage>
        <taxon>Bacteria</taxon>
        <taxon>Pseudomonadati</taxon>
        <taxon>Pseudomonadota</taxon>
        <taxon>Alphaproteobacteria</taxon>
        <taxon>Rhodobacterales</taxon>
        <taxon>Paracoccaceae</taxon>
        <taxon>Halovulum</taxon>
    </lineage>
</organism>
<evidence type="ECO:0000256" key="1">
    <source>
        <dbReference type="ARBA" id="ARBA00022723"/>
    </source>
</evidence>
<evidence type="ECO:0000313" key="8">
    <source>
        <dbReference type="Proteomes" id="UP000474957"/>
    </source>
</evidence>
<comment type="cofactor">
    <cofactor evidence="4">
        <name>Zn(2+)</name>
        <dbReference type="ChEBI" id="CHEBI:29105"/>
    </cofactor>
</comment>
<accession>A0A6L5YY62</accession>
<dbReference type="Proteomes" id="UP000474957">
    <property type="component" value="Unassembled WGS sequence"/>
</dbReference>
<dbReference type="PANTHER" id="PTHR43401:SF2">
    <property type="entry name" value="L-THREONINE 3-DEHYDROGENASE"/>
    <property type="match status" value="1"/>
</dbReference>
<dbReference type="SUPFAM" id="SSF50129">
    <property type="entry name" value="GroES-like"/>
    <property type="match status" value="1"/>
</dbReference>
<dbReference type="InterPro" id="IPR011032">
    <property type="entry name" value="GroES-like_sf"/>
</dbReference>
<dbReference type="PROSITE" id="PS00059">
    <property type="entry name" value="ADH_ZINC"/>
    <property type="match status" value="1"/>
</dbReference>
<gene>
    <name evidence="7" type="ORF">GE300_06180</name>
</gene>
<evidence type="ECO:0000256" key="4">
    <source>
        <dbReference type="RuleBase" id="RU361277"/>
    </source>
</evidence>
<dbReference type="Gene3D" id="3.90.180.10">
    <property type="entry name" value="Medium-chain alcohol dehydrogenases, catalytic domain"/>
    <property type="match status" value="2"/>
</dbReference>